<evidence type="ECO:0000256" key="2">
    <source>
        <dbReference type="ARBA" id="ARBA00005866"/>
    </source>
</evidence>
<name>A0A0F7SFM6_PHARH</name>
<dbReference type="InterPro" id="IPR011013">
    <property type="entry name" value="Gal_mutarotase_sf_dom"/>
</dbReference>
<evidence type="ECO:0000256" key="4">
    <source>
        <dbReference type="ARBA" id="ARBA00023235"/>
    </source>
</evidence>
<dbReference type="InterPro" id="IPR008183">
    <property type="entry name" value="Aldose_1/G6P_1-epimerase"/>
</dbReference>
<evidence type="ECO:0000256" key="5">
    <source>
        <dbReference type="PIRNR" id="PIRNR016020"/>
    </source>
</evidence>
<comment type="function">
    <text evidence="5">Catalyzes the interconversion between the alpha and beta anomers from at least three hexose 6-phosphate sugars (Glc6P, Gal6P, and Man6P).</text>
</comment>
<feature type="binding site" evidence="7">
    <location>
        <position position="89"/>
    </location>
    <ligand>
        <name>substrate</name>
    </ligand>
</feature>
<sequence>MSIEVKDGKVFLATEDKTSTAEVYLYGATVTSWKHHAEEKLFVSSKAHLDGSKAIRGGIPVVWPIFGPPPKDEENLPYHSKLSQHGFARTSTWTVKSEIKEFGIVGVELELKPTKSISSIFPFPFVLRYTVTLDGKSLNVALTVLNTHEENYLKFQALLHSYFTVPSHVDARISDVAGLTYADKLRGGNRFTEDRSVIDVATETDRVYFKTPQELSLLYGEKKEGGLKISVEGFVDTTIWNPDEKTGSAIADMEDRGWEKYVCVEPGFIDTFYTLTPGDEWTGSMTLTAF</sequence>
<dbReference type="Gene3D" id="2.70.98.10">
    <property type="match status" value="1"/>
</dbReference>
<dbReference type="EC" id="5.1.3.15" evidence="3 5"/>
<proteinExistence type="inferred from homology"/>
<dbReference type="GO" id="GO:0047938">
    <property type="term" value="F:glucose-6-phosphate 1-epimerase activity"/>
    <property type="evidence" value="ECO:0007669"/>
    <property type="project" value="UniProtKB-UniRule"/>
</dbReference>
<dbReference type="PIRSF" id="PIRSF016020">
    <property type="entry name" value="PHexose_mutarotase"/>
    <property type="match status" value="1"/>
</dbReference>
<comment type="catalytic activity">
    <reaction evidence="1">
        <text>alpha-D-glucose 6-phosphate = beta-D-glucose 6-phosphate</text>
        <dbReference type="Rhea" id="RHEA:16249"/>
        <dbReference type="ChEBI" id="CHEBI:58225"/>
        <dbReference type="ChEBI" id="CHEBI:58247"/>
        <dbReference type="EC" id="5.1.3.15"/>
    </reaction>
</comment>
<dbReference type="PANTHER" id="PTHR11122">
    <property type="entry name" value="APOSPORY-ASSOCIATED PROTEIN C-RELATED"/>
    <property type="match status" value="1"/>
</dbReference>
<dbReference type="GO" id="GO:0030246">
    <property type="term" value="F:carbohydrate binding"/>
    <property type="evidence" value="ECO:0007669"/>
    <property type="project" value="UniProtKB-UniRule"/>
</dbReference>
<evidence type="ECO:0000256" key="1">
    <source>
        <dbReference type="ARBA" id="ARBA00001096"/>
    </source>
</evidence>
<dbReference type="InterPro" id="IPR014718">
    <property type="entry name" value="GH-type_carb-bd"/>
</dbReference>
<feature type="binding site" evidence="7">
    <location>
        <position position="84"/>
    </location>
    <ligand>
        <name>substrate</name>
    </ligand>
</feature>
<dbReference type="GO" id="GO:0005975">
    <property type="term" value="P:carbohydrate metabolic process"/>
    <property type="evidence" value="ECO:0007669"/>
    <property type="project" value="InterPro"/>
</dbReference>
<dbReference type="SUPFAM" id="SSF74650">
    <property type="entry name" value="Galactose mutarotase-like"/>
    <property type="match status" value="1"/>
</dbReference>
<comment type="similarity">
    <text evidence="2 5">Belongs to the glucose-6-phosphate 1-epimerase family.</text>
</comment>
<dbReference type="AlphaFoldDB" id="A0A0F7SFM6"/>
<evidence type="ECO:0000256" key="3">
    <source>
        <dbReference type="ARBA" id="ARBA00012083"/>
    </source>
</evidence>
<accession>A0A0F7SFM6</accession>
<dbReference type="InterPro" id="IPR025532">
    <property type="entry name" value="G6P_1-epimerase"/>
</dbReference>
<evidence type="ECO:0000313" key="8">
    <source>
        <dbReference type="EMBL" id="CDZ97095.1"/>
    </source>
</evidence>
<protein>
    <recommendedName>
        <fullName evidence="3 5">Glucose-6-phosphate 1-epimerase</fullName>
        <ecNumber evidence="3 5">5.1.3.15</ecNumber>
    </recommendedName>
</protein>
<dbReference type="Pfam" id="PF01263">
    <property type="entry name" value="Aldose_epim"/>
    <property type="match status" value="1"/>
</dbReference>
<organism evidence="8">
    <name type="scientific">Phaffia rhodozyma</name>
    <name type="common">Yeast</name>
    <name type="synonym">Xanthophyllomyces dendrorhous</name>
    <dbReference type="NCBI Taxonomy" id="264483"/>
    <lineage>
        <taxon>Eukaryota</taxon>
        <taxon>Fungi</taxon>
        <taxon>Dikarya</taxon>
        <taxon>Basidiomycota</taxon>
        <taxon>Agaricomycotina</taxon>
        <taxon>Tremellomycetes</taxon>
        <taxon>Cystofilobasidiales</taxon>
        <taxon>Mrakiaceae</taxon>
        <taxon>Phaffia</taxon>
    </lineage>
</organism>
<dbReference type="GO" id="GO:0005737">
    <property type="term" value="C:cytoplasm"/>
    <property type="evidence" value="ECO:0007669"/>
    <property type="project" value="TreeGrafter"/>
</dbReference>
<feature type="binding site" evidence="7">
    <location>
        <position position="56"/>
    </location>
    <ligand>
        <name>substrate</name>
    </ligand>
</feature>
<dbReference type="EMBL" id="LN483167">
    <property type="protein sequence ID" value="CDZ97095.1"/>
    <property type="molecule type" value="Genomic_DNA"/>
</dbReference>
<evidence type="ECO:0000256" key="6">
    <source>
        <dbReference type="PIRSR" id="PIRSR016020-1"/>
    </source>
</evidence>
<feature type="active site" evidence="6">
    <location>
        <position position="160"/>
    </location>
</feature>
<dbReference type="CDD" id="cd09020">
    <property type="entry name" value="D-hex-6-P-epi_like"/>
    <property type="match status" value="1"/>
</dbReference>
<reference evidence="8" key="1">
    <citation type="submission" date="2014-08" db="EMBL/GenBank/DDBJ databases">
        <authorList>
            <person name="Sharma Rahul"/>
            <person name="Thines Marco"/>
        </authorList>
    </citation>
    <scope>NUCLEOTIDE SEQUENCE</scope>
</reference>
<evidence type="ECO:0000256" key="7">
    <source>
        <dbReference type="PIRSR" id="PIRSR016020-2"/>
    </source>
</evidence>
<feature type="active site" evidence="6">
    <location>
        <position position="265"/>
    </location>
</feature>
<dbReference type="PANTHER" id="PTHR11122:SF13">
    <property type="entry name" value="GLUCOSE-6-PHOSPHATE 1-EPIMERASE"/>
    <property type="match status" value="1"/>
</dbReference>
<keyword evidence="4 5" id="KW-0413">Isomerase</keyword>